<protein>
    <submittedName>
        <fullName evidence="2">Acyl carrier protein</fullName>
    </submittedName>
</protein>
<evidence type="ECO:0000313" key="2">
    <source>
        <dbReference type="EMBL" id="SIR17347.1"/>
    </source>
</evidence>
<dbReference type="SUPFAM" id="SSF47336">
    <property type="entry name" value="ACP-like"/>
    <property type="match status" value="1"/>
</dbReference>
<comment type="caution">
    <text evidence="2">The sequence shown here is derived from an EMBL/GenBank/DDBJ whole genome shotgun (WGS) entry which is preliminary data.</text>
</comment>
<feature type="domain" description="Carrier" evidence="1">
    <location>
        <begin position="1"/>
        <end position="78"/>
    </location>
</feature>
<dbReference type="Gene3D" id="1.10.1200.10">
    <property type="entry name" value="ACP-like"/>
    <property type="match status" value="1"/>
</dbReference>
<dbReference type="PROSITE" id="PS50075">
    <property type="entry name" value="CARRIER"/>
    <property type="match status" value="1"/>
</dbReference>
<sequence length="81" mass="9300">MINQIKADVVRIIKELLELPEDIMLDNRITDNGVNSIIFIKLIVALESAYEIEIPDEFLVMEKFETIDDFVNCIASIRKSS</sequence>
<evidence type="ECO:0000259" key="1">
    <source>
        <dbReference type="PROSITE" id="PS50075"/>
    </source>
</evidence>
<organism evidence="2 3">
    <name type="scientific">Paenibacillus macquariensis</name>
    <dbReference type="NCBI Taxonomy" id="948756"/>
    <lineage>
        <taxon>Bacteria</taxon>
        <taxon>Bacillati</taxon>
        <taxon>Bacillota</taxon>
        <taxon>Bacilli</taxon>
        <taxon>Bacillales</taxon>
        <taxon>Paenibacillaceae</taxon>
        <taxon>Paenibacillus</taxon>
    </lineage>
</organism>
<accession>A0ABY1K2K9</accession>
<dbReference type="RefSeq" id="WP_068579278.1">
    <property type="nucleotide sequence ID" value="NZ_FTNK01000008.1"/>
</dbReference>
<dbReference type="Proteomes" id="UP000186666">
    <property type="component" value="Unassembled WGS sequence"/>
</dbReference>
<dbReference type="Pfam" id="PF00550">
    <property type="entry name" value="PP-binding"/>
    <property type="match status" value="1"/>
</dbReference>
<dbReference type="EMBL" id="FTNK01000008">
    <property type="protein sequence ID" value="SIR17347.1"/>
    <property type="molecule type" value="Genomic_DNA"/>
</dbReference>
<dbReference type="InterPro" id="IPR036736">
    <property type="entry name" value="ACP-like_sf"/>
</dbReference>
<keyword evidence="3" id="KW-1185">Reference proteome</keyword>
<reference evidence="2 3" key="1">
    <citation type="submission" date="2017-01" db="EMBL/GenBank/DDBJ databases">
        <authorList>
            <person name="Varghese N."/>
            <person name="Submissions S."/>
        </authorList>
    </citation>
    <scope>NUCLEOTIDE SEQUENCE [LARGE SCALE GENOMIC DNA]</scope>
    <source>
        <strain evidence="2 3">ATCC 23464</strain>
    </source>
</reference>
<gene>
    <name evidence="2" type="ORF">SAMN05421578_10829</name>
</gene>
<evidence type="ECO:0000313" key="3">
    <source>
        <dbReference type="Proteomes" id="UP000186666"/>
    </source>
</evidence>
<name>A0ABY1K2K9_9BACL</name>
<dbReference type="InterPro" id="IPR009081">
    <property type="entry name" value="PP-bd_ACP"/>
</dbReference>
<proteinExistence type="predicted"/>